<keyword evidence="2" id="KW-0813">Transport</keyword>
<dbReference type="Gene3D" id="1.10.3730.20">
    <property type="match status" value="1"/>
</dbReference>
<keyword evidence="6 9" id="KW-0472">Membrane</keyword>
<dbReference type="InterPro" id="IPR000390">
    <property type="entry name" value="Small_drug/metabolite_transptr"/>
</dbReference>
<dbReference type="PANTHER" id="PTHR30561:SF1">
    <property type="entry name" value="MULTIDRUG TRANSPORTER EMRE"/>
    <property type="match status" value="1"/>
</dbReference>
<dbReference type="InterPro" id="IPR037185">
    <property type="entry name" value="EmrE-like"/>
</dbReference>
<keyword evidence="3" id="KW-1003">Cell membrane</keyword>
<proteinExistence type="inferred from homology"/>
<dbReference type="AlphaFoldDB" id="A0A2A4CQ94"/>
<evidence type="ECO:0000313" key="11">
    <source>
        <dbReference type="Proteomes" id="UP000243507"/>
    </source>
</evidence>
<dbReference type="FunFam" id="1.10.3730.20:FF:000001">
    <property type="entry name" value="Quaternary ammonium compound resistance transporter SugE"/>
    <property type="match status" value="1"/>
</dbReference>
<dbReference type="EMBL" id="NTJD01000004">
    <property type="protein sequence ID" value="PCD76775.1"/>
    <property type="molecule type" value="Genomic_DNA"/>
</dbReference>
<evidence type="ECO:0000256" key="3">
    <source>
        <dbReference type="ARBA" id="ARBA00022475"/>
    </source>
</evidence>
<evidence type="ECO:0000256" key="4">
    <source>
        <dbReference type="ARBA" id="ARBA00022692"/>
    </source>
</evidence>
<evidence type="ECO:0000256" key="5">
    <source>
        <dbReference type="ARBA" id="ARBA00022989"/>
    </source>
</evidence>
<comment type="subcellular location">
    <subcellularLocation>
        <location evidence="1 8">Cell membrane</location>
        <topology evidence="1 8">Multi-pass membrane protein</topology>
    </subcellularLocation>
</comment>
<dbReference type="RefSeq" id="WP_096432431.1">
    <property type="nucleotide sequence ID" value="NZ_NTJD01000004.1"/>
</dbReference>
<dbReference type="Proteomes" id="UP000243507">
    <property type="component" value="Unassembled WGS sequence"/>
</dbReference>
<evidence type="ECO:0000313" key="10">
    <source>
        <dbReference type="EMBL" id="PCD76775.1"/>
    </source>
</evidence>
<comment type="similarity">
    <text evidence="7 8">Belongs to the drug/metabolite transporter (DMT) superfamily. Small multidrug resistance (SMR) (TC 2.A.7.1) family.</text>
</comment>
<dbReference type="Pfam" id="PF00893">
    <property type="entry name" value="Multi_Drug_Res"/>
    <property type="match status" value="1"/>
</dbReference>
<accession>A0A2A4CQ94</accession>
<evidence type="ECO:0000256" key="6">
    <source>
        <dbReference type="ARBA" id="ARBA00023136"/>
    </source>
</evidence>
<evidence type="ECO:0000256" key="9">
    <source>
        <dbReference type="SAM" id="Phobius"/>
    </source>
</evidence>
<organism evidence="10 11">
    <name type="scientific">Pseudothioclava arenosa</name>
    <dbReference type="NCBI Taxonomy" id="1795308"/>
    <lineage>
        <taxon>Bacteria</taxon>
        <taxon>Pseudomonadati</taxon>
        <taxon>Pseudomonadota</taxon>
        <taxon>Alphaproteobacteria</taxon>
        <taxon>Rhodobacterales</taxon>
        <taxon>Paracoccaceae</taxon>
        <taxon>Pseudothioclava</taxon>
    </lineage>
</organism>
<gene>
    <name evidence="10" type="ORF">CLN94_06645</name>
</gene>
<dbReference type="GO" id="GO:0031460">
    <property type="term" value="P:glycine betaine transport"/>
    <property type="evidence" value="ECO:0007669"/>
    <property type="project" value="TreeGrafter"/>
</dbReference>
<evidence type="ECO:0000256" key="7">
    <source>
        <dbReference type="ARBA" id="ARBA00038032"/>
    </source>
</evidence>
<comment type="caution">
    <text evidence="10">The sequence shown here is derived from an EMBL/GenBank/DDBJ whole genome shotgun (WGS) entry which is preliminary data.</text>
</comment>
<evidence type="ECO:0000256" key="2">
    <source>
        <dbReference type="ARBA" id="ARBA00022448"/>
    </source>
</evidence>
<feature type="transmembrane region" description="Helical" evidence="9">
    <location>
        <begin position="85"/>
        <end position="104"/>
    </location>
</feature>
<protein>
    <submittedName>
        <fullName evidence="10">QacE family quaternary ammonium compound efflux SMR transporter</fullName>
    </submittedName>
</protein>
<dbReference type="InterPro" id="IPR045324">
    <property type="entry name" value="Small_multidrug_res"/>
</dbReference>
<sequence length="110" mass="11942">MKTYLFLLIAVLFETFGSSCLQASQQFTRLWPSLGVVVGFAGAFWFFTLVLKELPLGITYALWSGIGIILITVSGRVLFGQKLDPAAFLGLGLIITGILVINLFSKSGTH</sequence>
<name>A0A2A4CQ94_9RHOB</name>
<dbReference type="GO" id="GO:0015199">
    <property type="term" value="F:amino-acid betaine transmembrane transporter activity"/>
    <property type="evidence" value="ECO:0007669"/>
    <property type="project" value="TreeGrafter"/>
</dbReference>
<feature type="transmembrane region" description="Helical" evidence="9">
    <location>
        <begin position="33"/>
        <end position="51"/>
    </location>
</feature>
<dbReference type="GO" id="GO:1990961">
    <property type="term" value="P:xenobiotic detoxification by transmembrane export across the plasma membrane"/>
    <property type="evidence" value="ECO:0007669"/>
    <property type="project" value="UniProtKB-ARBA"/>
</dbReference>
<keyword evidence="5 9" id="KW-1133">Transmembrane helix</keyword>
<dbReference type="GO" id="GO:0005886">
    <property type="term" value="C:plasma membrane"/>
    <property type="evidence" value="ECO:0007669"/>
    <property type="project" value="UniProtKB-SubCell"/>
</dbReference>
<evidence type="ECO:0000256" key="1">
    <source>
        <dbReference type="ARBA" id="ARBA00004651"/>
    </source>
</evidence>
<dbReference type="SUPFAM" id="SSF103481">
    <property type="entry name" value="Multidrug resistance efflux transporter EmrE"/>
    <property type="match status" value="1"/>
</dbReference>
<keyword evidence="4 8" id="KW-0812">Transmembrane</keyword>
<dbReference type="PANTHER" id="PTHR30561">
    <property type="entry name" value="SMR FAMILY PROTON-DEPENDENT DRUG EFFLUX TRANSPORTER SUGE"/>
    <property type="match status" value="1"/>
</dbReference>
<evidence type="ECO:0000256" key="8">
    <source>
        <dbReference type="RuleBase" id="RU003942"/>
    </source>
</evidence>
<keyword evidence="11" id="KW-1185">Reference proteome</keyword>
<dbReference type="GO" id="GO:0015297">
    <property type="term" value="F:antiporter activity"/>
    <property type="evidence" value="ECO:0007669"/>
    <property type="project" value="TreeGrafter"/>
</dbReference>
<feature type="transmembrane region" description="Helical" evidence="9">
    <location>
        <begin position="58"/>
        <end position="79"/>
    </location>
</feature>
<dbReference type="OrthoDB" id="9808638at2"/>
<dbReference type="GO" id="GO:0015220">
    <property type="term" value="F:choline transmembrane transporter activity"/>
    <property type="evidence" value="ECO:0007669"/>
    <property type="project" value="TreeGrafter"/>
</dbReference>
<reference evidence="10 11" key="1">
    <citation type="submission" date="2017-09" db="EMBL/GenBank/DDBJ databases">
        <title>A multilocus sequence analysis scheme for characterization of bacteria in the genus Thioclava.</title>
        <authorList>
            <person name="Liu Y."/>
            <person name="Shao Z."/>
        </authorList>
    </citation>
    <scope>NUCLEOTIDE SEQUENCE [LARGE SCALE GENOMIC DNA]</scope>
    <source>
        <strain evidence="10 11">CAU 1312</strain>
    </source>
</reference>